<proteinExistence type="predicted"/>
<name>A0A0F9KLX4_9ZZZZ</name>
<reference evidence="1" key="1">
    <citation type="journal article" date="2015" name="Nature">
        <title>Complex archaea that bridge the gap between prokaryotes and eukaryotes.</title>
        <authorList>
            <person name="Spang A."/>
            <person name="Saw J.H."/>
            <person name="Jorgensen S.L."/>
            <person name="Zaremba-Niedzwiedzka K."/>
            <person name="Martijn J."/>
            <person name="Lind A.E."/>
            <person name="van Eijk R."/>
            <person name="Schleper C."/>
            <person name="Guy L."/>
            <person name="Ettema T.J."/>
        </authorList>
    </citation>
    <scope>NUCLEOTIDE SEQUENCE</scope>
</reference>
<organism evidence="1">
    <name type="scientific">marine sediment metagenome</name>
    <dbReference type="NCBI Taxonomy" id="412755"/>
    <lineage>
        <taxon>unclassified sequences</taxon>
        <taxon>metagenomes</taxon>
        <taxon>ecological metagenomes</taxon>
    </lineage>
</organism>
<accession>A0A0F9KLX4</accession>
<sequence length="100" mass="11509">MKTIYIFVSLSIHFAFSDSFINATGFNESYSLRSGLATVNEGGFIFNKMEEKICGIYKITSPTKKIYIGQSIDINRRKIIYKNILCKLQRKIYNSLKKHG</sequence>
<protein>
    <recommendedName>
        <fullName evidence="2">GIY-YIG domain-containing protein</fullName>
    </recommendedName>
</protein>
<dbReference type="InterPro" id="IPR035901">
    <property type="entry name" value="GIY-YIG_endonuc_sf"/>
</dbReference>
<dbReference type="AlphaFoldDB" id="A0A0F9KLX4"/>
<evidence type="ECO:0008006" key="2">
    <source>
        <dbReference type="Google" id="ProtNLM"/>
    </source>
</evidence>
<dbReference type="SUPFAM" id="SSF82771">
    <property type="entry name" value="GIY-YIG endonuclease"/>
    <property type="match status" value="1"/>
</dbReference>
<dbReference type="EMBL" id="LAZR01007758">
    <property type="protein sequence ID" value="KKM83149.1"/>
    <property type="molecule type" value="Genomic_DNA"/>
</dbReference>
<gene>
    <name evidence="1" type="ORF">LCGC14_1312370</name>
</gene>
<evidence type="ECO:0000313" key="1">
    <source>
        <dbReference type="EMBL" id="KKM83149.1"/>
    </source>
</evidence>
<comment type="caution">
    <text evidence="1">The sequence shown here is derived from an EMBL/GenBank/DDBJ whole genome shotgun (WGS) entry which is preliminary data.</text>
</comment>